<name>A0A9P5WZ20_9AGAR</name>
<dbReference type="Proteomes" id="UP000807342">
    <property type="component" value="Unassembled WGS sequence"/>
</dbReference>
<proteinExistence type="predicted"/>
<accession>A0A9P5WZ20</accession>
<sequence>MGSGGNTAKTLDEIKADLRVQLEDNARQELKNLGGSPGNNDSLVKTVPKITRRQFWKTYGYEYNGNPIDGSGPVVIPVPRAPELCDVVPLASNQVTCQINIPDQAIKRKAVNDLYNHIHEIVTGAGTGNKWVTLSYNKSYDMTENVNNCSIKCNSTLIYIYGNLLEDGTHTEIAFICFCGVYYMADSLTVQARRGIKQAVYRTAPPMPGGRQPTIQEQLKASLEGASKTEFRSCFGFPFSPGDPNIPSSYPPDSYCARGVKSAQFTLNSGLHIIPDPRPGINIKSYIDELYMGLNIPEKTIQDQSRKNITAHYNTIIKNSQDRDRLWVTNTFNQTFETSAISVNQTCQIAILRCWYGHETISGGTTISMLFIHIIMMVYEMEDAVAAQESVVVA</sequence>
<protein>
    <submittedName>
        <fullName evidence="1">Uncharacterized protein</fullName>
    </submittedName>
</protein>
<reference evidence="1" key="1">
    <citation type="submission" date="2020-11" db="EMBL/GenBank/DDBJ databases">
        <authorList>
            <consortium name="DOE Joint Genome Institute"/>
            <person name="Ahrendt S."/>
            <person name="Riley R."/>
            <person name="Andreopoulos W."/>
            <person name="Labutti K."/>
            <person name="Pangilinan J."/>
            <person name="Ruiz-Duenas F.J."/>
            <person name="Barrasa J.M."/>
            <person name="Sanchez-Garcia M."/>
            <person name="Camarero S."/>
            <person name="Miyauchi S."/>
            <person name="Serrano A."/>
            <person name="Linde D."/>
            <person name="Babiker R."/>
            <person name="Drula E."/>
            <person name="Ayuso-Fernandez I."/>
            <person name="Pacheco R."/>
            <person name="Padilla G."/>
            <person name="Ferreira P."/>
            <person name="Barriuso J."/>
            <person name="Kellner H."/>
            <person name="Castanera R."/>
            <person name="Alfaro M."/>
            <person name="Ramirez L."/>
            <person name="Pisabarro A.G."/>
            <person name="Kuo A."/>
            <person name="Tritt A."/>
            <person name="Lipzen A."/>
            <person name="He G."/>
            <person name="Yan M."/>
            <person name="Ng V."/>
            <person name="Cullen D."/>
            <person name="Martin F."/>
            <person name="Rosso M.-N."/>
            <person name="Henrissat B."/>
            <person name="Hibbett D."/>
            <person name="Martinez A.T."/>
            <person name="Grigoriev I.V."/>
        </authorList>
    </citation>
    <scope>NUCLEOTIDE SEQUENCE</scope>
    <source>
        <strain evidence="1">MF-IS2</strain>
    </source>
</reference>
<evidence type="ECO:0000313" key="1">
    <source>
        <dbReference type="EMBL" id="KAF9439936.1"/>
    </source>
</evidence>
<comment type="caution">
    <text evidence="1">The sequence shown here is derived from an EMBL/GenBank/DDBJ whole genome shotgun (WGS) entry which is preliminary data.</text>
</comment>
<dbReference type="EMBL" id="MU153140">
    <property type="protein sequence ID" value="KAF9439936.1"/>
    <property type="molecule type" value="Genomic_DNA"/>
</dbReference>
<dbReference type="AlphaFoldDB" id="A0A9P5WZ20"/>
<evidence type="ECO:0000313" key="2">
    <source>
        <dbReference type="Proteomes" id="UP000807342"/>
    </source>
</evidence>
<gene>
    <name evidence="1" type="ORF">P691DRAFT_768584</name>
</gene>
<organism evidence="1 2">
    <name type="scientific">Macrolepiota fuliginosa MF-IS2</name>
    <dbReference type="NCBI Taxonomy" id="1400762"/>
    <lineage>
        <taxon>Eukaryota</taxon>
        <taxon>Fungi</taxon>
        <taxon>Dikarya</taxon>
        <taxon>Basidiomycota</taxon>
        <taxon>Agaricomycotina</taxon>
        <taxon>Agaricomycetes</taxon>
        <taxon>Agaricomycetidae</taxon>
        <taxon>Agaricales</taxon>
        <taxon>Agaricineae</taxon>
        <taxon>Agaricaceae</taxon>
        <taxon>Macrolepiota</taxon>
    </lineage>
</organism>
<keyword evidence="2" id="KW-1185">Reference proteome</keyword>